<dbReference type="RefSeq" id="WP_344742179.1">
    <property type="nucleotide sequence ID" value="NZ_BAAAYR010000002.1"/>
</dbReference>
<dbReference type="PANTHER" id="PTHR18895">
    <property type="entry name" value="HEMK METHYLTRANSFERASE"/>
    <property type="match status" value="1"/>
</dbReference>
<dbReference type="Pfam" id="PF05175">
    <property type="entry name" value="MTS"/>
    <property type="match status" value="1"/>
</dbReference>
<dbReference type="InterPro" id="IPR007848">
    <property type="entry name" value="Small_mtfrase_dom"/>
</dbReference>
<dbReference type="InterPro" id="IPR050320">
    <property type="entry name" value="N5-glutamine_MTase"/>
</dbReference>
<keyword evidence="4" id="KW-0949">S-adenosyl-L-methionine</keyword>
<dbReference type="InterPro" id="IPR004556">
    <property type="entry name" value="HemK-like"/>
</dbReference>
<dbReference type="CDD" id="cd02440">
    <property type="entry name" value="AdoMet_MTases"/>
    <property type="match status" value="1"/>
</dbReference>
<evidence type="ECO:0000256" key="1">
    <source>
        <dbReference type="ARBA" id="ARBA00012771"/>
    </source>
</evidence>
<accession>A0ABP6XDQ8</accession>
<evidence type="ECO:0000256" key="3">
    <source>
        <dbReference type="ARBA" id="ARBA00022679"/>
    </source>
</evidence>
<evidence type="ECO:0000256" key="2">
    <source>
        <dbReference type="ARBA" id="ARBA00022603"/>
    </source>
</evidence>
<dbReference type="InterPro" id="IPR022446">
    <property type="entry name" value="MeTrfrase_put"/>
</dbReference>
<keyword evidence="8" id="KW-1185">Reference proteome</keyword>
<dbReference type="Gene3D" id="3.40.50.150">
    <property type="entry name" value="Vaccinia Virus protein VP39"/>
    <property type="match status" value="1"/>
</dbReference>
<protein>
    <recommendedName>
        <fullName evidence="1">peptide chain release factor N(5)-glutamine methyltransferase</fullName>
        <ecNumber evidence="1">2.1.1.297</ecNumber>
    </recommendedName>
</protein>
<dbReference type="Proteomes" id="UP001500767">
    <property type="component" value="Unassembled WGS sequence"/>
</dbReference>
<keyword evidence="2" id="KW-0489">Methyltransferase</keyword>
<dbReference type="SUPFAM" id="SSF53335">
    <property type="entry name" value="S-adenosyl-L-methionine-dependent methyltransferases"/>
    <property type="match status" value="1"/>
</dbReference>
<comment type="caution">
    <text evidence="7">The sequence shown here is derived from an EMBL/GenBank/DDBJ whole genome shotgun (WGS) entry which is preliminary data.</text>
</comment>
<dbReference type="InterPro" id="IPR029063">
    <property type="entry name" value="SAM-dependent_MTases_sf"/>
</dbReference>
<organism evidence="7 8">
    <name type="scientific">Microlunatus spumicola</name>
    <dbReference type="NCBI Taxonomy" id="81499"/>
    <lineage>
        <taxon>Bacteria</taxon>
        <taxon>Bacillati</taxon>
        <taxon>Actinomycetota</taxon>
        <taxon>Actinomycetes</taxon>
        <taxon>Propionibacteriales</taxon>
        <taxon>Propionibacteriaceae</taxon>
        <taxon>Microlunatus</taxon>
    </lineage>
</organism>
<dbReference type="PANTHER" id="PTHR18895:SF74">
    <property type="entry name" value="MTRF1L RELEASE FACTOR GLUTAMINE METHYLTRANSFERASE"/>
    <property type="match status" value="1"/>
</dbReference>
<feature type="domain" description="Methyltransferase small" evidence="6">
    <location>
        <begin position="116"/>
        <end position="191"/>
    </location>
</feature>
<proteinExistence type="predicted"/>
<gene>
    <name evidence="7" type="ORF">GCM10022197_20450</name>
</gene>
<name>A0ABP6XDQ8_9ACTN</name>
<keyword evidence="3" id="KW-0808">Transferase</keyword>
<evidence type="ECO:0000256" key="5">
    <source>
        <dbReference type="ARBA" id="ARBA00048391"/>
    </source>
</evidence>
<sequence length="290" mass="29780">MIPAGPEGAAGSEEAAGFAPLVLRLRAAGCVFAEEEAALILEQAEAVGGGATEVDRLATARAGGLPLEQVLGWAALAGVRVAVEPGVFVPRRRTELMVATAVALEPAWPDDHGPVVLLDLCCGSGAVGAAVAHGLRAAGTDVEITAADVDPVAVRCARRNLPGARVLESDLFAGLPADLRDRVDVLTANVPYVPTDALALMPREAREHEPAFALDGGVDGLEVLRRVAAEAPAWLAPGGTLLVETSERQIDAAQEAMAAAGLTPSVRTDDDLGAVVVLGSRGRRRAGPRR</sequence>
<evidence type="ECO:0000256" key="4">
    <source>
        <dbReference type="ARBA" id="ARBA00022691"/>
    </source>
</evidence>
<reference evidence="8" key="1">
    <citation type="journal article" date="2019" name="Int. J. Syst. Evol. Microbiol.">
        <title>The Global Catalogue of Microorganisms (GCM) 10K type strain sequencing project: providing services to taxonomists for standard genome sequencing and annotation.</title>
        <authorList>
            <consortium name="The Broad Institute Genomics Platform"/>
            <consortium name="The Broad Institute Genome Sequencing Center for Infectious Disease"/>
            <person name="Wu L."/>
            <person name="Ma J."/>
        </authorList>
    </citation>
    <scope>NUCLEOTIDE SEQUENCE [LARGE SCALE GENOMIC DNA]</scope>
    <source>
        <strain evidence="8">JCM 16540</strain>
    </source>
</reference>
<evidence type="ECO:0000313" key="8">
    <source>
        <dbReference type="Proteomes" id="UP001500767"/>
    </source>
</evidence>
<dbReference type="EC" id="2.1.1.297" evidence="1"/>
<dbReference type="EMBL" id="BAAAYR010000002">
    <property type="protein sequence ID" value="GAA3564699.1"/>
    <property type="molecule type" value="Genomic_DNA"/>
</dbReference>
<evidence type="ECO:0000259" key="6">
    <source>
        <dbReference type="Pfam" id="PF05175"/>
    </source>
</evidence>
<dbReference type="NCBIfam" id="TIGR03704">
    <property type="entry name" value="PrmC_rel_meth"/>
    <property type="match status" value="1"/>
</dbReference>
<comment type="catalytic activity">
    <reaction evidence="5">
        <text>L-glutaminyl-[peptide chain release factor] + S-adenosyl-L-methionine = N(5)-methyl-L-glutaminyl-[peptide chain release factor] + S-adenosyl-L-homocysteine + H(+)</text>
        <dbReference type="Rhea" id="RHEA:42896"/>
        <dbReference type="Rhea" id="RHEA-COMP:10271"/>
        <dbReference type="Rhea" id="RHEA-COMP:10272"/>
        <dbReference type="ChEBI" id="CHEBI:15378"/>
        <dbReference type="ChEBI" id="CHEBI:30011"/>
        <dbReference type="ChEBI" id="CHEBI:57856"/>
        <dbReference type="ChEBI" id="CHEBI:59789"/>
        <dbReference type="ChEBI" id="CHEBI:61891"/>
        <dbReference type="EC" id="2.1.1.297"/>
    </reaction>
</comment>
<evidence type="ECO:0000313" key="7">
    <source>
        <dbReference type="EMBL" id="GAA3564699.1"/>
    </source>
</evidence>
<dbReference type="NCBIfam" id="TIGR00536">
    <property type="entry name" value="hemK_fam"/>
    <property type="match status" value="1"/>
</dbReference>